<dbReference type="Proteomes" id="UP001257659">
    <property type="component" value="Unassembled WGS sequence"/>
</dbReference>
<reference evidence="2 3" key="1">
    <citation type="submission" date="2023-07" db="EMBL/GenBank/DDBJ databases">
        <title>Genomic Encyclopedia of Type Strains, Phase IV (KMG-IV): sequencing the most valuable type-strain genomes for metagenomic binning, comparative biology and taxonomic classification.</title>
        <authorList>
            <person name="Goeker M."/>
        </authorList>
    </citation>
    <scope>NUCLEOTIDE SEQUENCE [LARGE SCALE GENOMIC DNA]</scope>
    <source>
        <strain evidence="2 3">DSM 102814</strain>
    </source>
</reference>
<dbReference type="InterPro" id="IPR027417">
    <property type="entry name" value="P-loop_NTPase"/>
</dbReference>
<dbReference type="Gene3D" id="3.40.50.300">
    <property type="entry name" value="P-loop containing nucleotide triphosphate hydrolases"/>
    <property type="match status" value="1"/>
</dbReference>
<comment type="caution">
    <text evidence="2">The sequence shown here is derived from an EMBL/GenBank/DDBJ whole genome shotgun (WGS) entry which is preliminary data.</text>
</comment>
<evidence type="ECO:0000259" key="1">
    <source>
        <dbReference type="PROSITE" id="PS51192"/>
    </source>
</evidence>
<accession>A0ABU1K5V8</accession>
<dbReference type="InterPro" id="IPR014001">
    <property type="entry name" value="Helicase_ATP-bd"/>
</dbReference>
<name>A0ABU1K5V8_9FLAO</name>
<dbReference type="Pfam" id="PF00270">
    <property type="entry name" value="DEAD"/>
    <property type="match status" value="1"/>
</dbReference>
<dbReference type="RefSeq" id="WP_309726878.1">
    <property type="nucleotide sequence ID" value="NZ_JAVDQA010000001.1"/>
</dbReference>
<dbReference type="EMBL" id="JAVDQA010000001">
    <property type="protein sequence ID" value="MDR6299897.1"/>
    <property type="molecule type" value="Genomic_DNA"/>
</dbReference>
<dbReference type="SUPFAM" id="SSF52540">
    <property type="entry name" value="P-loop containing nucleoside triphosphate hydrolases"/>
    <property type="match status" value="1"/>
</dbReference>
<dbReference type="SMART" id="SM00487">
    <property type="entry name" value="DEXDc"/>
    <property type="match status" value="1"/>
</dbReference>
<sequence>MIIENSPFEDYPIEFKEINPSDFHSEAENGINSFNIENNGSKAIIETNAEGYINDAFQEAINLDRKNTVVVNAAVGQGKSTAIINTLKKYYEKMRNGEDKYLMIVASPFVSLVKQYVNEIEKAGIPANEIYNYNKLGRDRENYRTRCVQVVTVNTLLGNPGEDGFKNSDVKRKYLNELVSDAKRYEKKVIFIYDEVHDSYHNFKSEFIYNLWKWREVIHKNFILSATYNEASKVVIKYLAELTENRLLLIESKRKRREKQSELFLHFSNSYRFTSHMDELQDLIEDLLNRERNIDILSYSKSLAKDILNPKEKLGKLLIDRFGELNDCTSQLIMNNRNENEEPKNQFDNNKCNVGTNFKTGVSIKKSNHSYIIILPPRFTRDFFRNKFGIFSGGINSVIQALARQRRPGEIHLILAKPDKFNFESLPFSNWTQDQMLFFARIYKYVQYSKEPPNGLVKYFKINRQNELIKDFYQNELLENVKNEINFISEKNRSNLPKLQYPTYDEFLLEKGEDYLANNYQFFGEDISSYITYAALTNQFSNCKLSFIGNKITLYFRKETILEDLSKFYRDYVDEYYSRHFTNFNFFYLDLRTRIFKDFGLRYLHFVNSANGTEEKWKPLRSYQIKWFEIGLILFASKVYFLSKEVGDGYSRSEYFLDSINASNNFNLDELEDNDTNRPIINRIKLYRNLSYFRNLISSKIQPYTNRNEDYLFLPQNYFAGFFSEDDISKFREIESLLESDKLLDNNVFEFKRRLSKNTELKRIKAFYKILLEDFVEYEDDTSKINFAGARRIVLKVKSSKFKLHLSKSINLVEPAEYVNEEQIPII</sequence>
<evidence type="ECO:0000313" key="3">
    <source>
        <dbReference type="Proteomes" id="UP001257659"/>
    </source>
</evidence>
<keyword evidence="3" id="KW-1185">Reference proteome</keyword>
<gene>
    <name evidence="2" type="ORF">GGR31_000513</name>
</gene>
<dbReference type="PROSITE" id="PS51192">
    <property type="entry name" value="HELICASE_ATP_BIND_1"/>
    <property type="match status" value="1"/>
</dbReference>
<evidence type="ECO:0000313" key="2">
    <source>
        <dbReference type="EMBL" id="MDR6299897.1"/>
    </source>
</evidence>
<proteinExistence type="predicted"/>
<organism evidence="2 3">
    <name type="scientific">Mesonia maritima</name>
    <dbReference type="NCBI Taxonomy" id="1793873"/>
    <lineage>
        <taxon>Bacteria</taxon>
        <taxon>Pseudomonadati</taxon>
        <taxon>Bacteroidota</taxon>
        <taxon>Flavobacteriia</taxon>
        <taxon>Flavobacteriales</taxon>
        <taxon>Flavobacteriaceae</taxon>
        <taxon>Mesonia</taxon>
    </lineage>
</organism>
<protein>
    <recommendedName>
        <fullName evidence="1">Helicase ATP-binding domain-containing protein</fullName>
    </recommendedName>
</protein>
<dbReference type="InterPro" id="IPR011545">
    <property type="entry name" value="DEAD/DEAH_box_helicase_dom"/>
</dbReference>
<feature type="domain" description="Helicase ATP-binding" evidence="1">
    <location>
        <begin position="60"/>
        <end position="246"/>
    </location>
</feature>